<dbReference type="Gene3D" id="1.20.120.1750">
    <property type="match status" value="1"/>
</dbReference>
<comment type="caution">
    <text evidence="15">The sequence shown here is derived from an EMBL/GenBank/DDBJ whole genome shotgun (WGS) entry which is preliminary data.</text>
</comment>
<dbReference type="SUPFAM" id="SSF57850">
    <property type="entry name" value="RING/U-box"/>
    <property type="match status" value="3"/>
</dbReference>
<accession>A0AA88R524</accession>
<evidence type="ECO:0000259" key="13">
    <source>
        <dbReference type="PROSITE" id="PS50089"/>
    </source>
</evidence>
<dbReference type="PROSITE" id="PS00518">
    <property type="entry name" value="ZF_RING_1"/>
    <property type="match status" value="1"/>
</dbReference>
<evidence type="ECO:0000256" key="7">
    <source>
        <dbReference type="ARBA" id="ARBA00022723"/>
    </source>
</evidence>
<evidence type="ECO:0000256" key="6">
    <source>
        <dbReference type="ARBA" id="ARBA00022679"/>
    </source>
</evidence>
<dbReference type="PANTHER" id="PTHR11685">
    <property type="entry name" value="RBR FAMILY RING FINGER AND IBR DOMAIN-CONTAINING"/>
    <property type="match status" value="1"/>
</dbReference>
<evidence type="ECO:0000313" key="15">
    <source>
        <dbReference type="EMBL" id="KAK2978264.1"/>
    </source>
</evidence>
<evidence type="ECO:0000313" key="16">
    <source>
        <dbReference type="Proteomes" id="UP001187471"/>
    </source>
</evidence>
<evidence type="ECO:0000256" key="4">
    <source>
        <dbReference type="ARBA" id="ARBA00005884"/>
    </source>
</evidence>
<dbReference type="Gene3D" id="3.30.40.10">
    <property type="entry name" value="Zinc/RING finger domain, C3HC4 (zinc finger)"/>
    <property type="match status" value="1"/>
</dbReference>
<evidence type="ECO:0000256" key="3">
    <source>
        <dbReference type="ARBA" id="ARBA00003976"/>
    </source>
</evidence>
<feature type="domain" description="RING-type" evidence="13">
    <location>
        <begin position="18"/>
        <end position="64"/>
    </location>
</feature>
<dbReference type="PROSITE" id="PS51873">
    <property type="entry name" value="TRIAD"/>
    <property type="match status" value="1"/>
</dbReference>
<dbReference type="InterPro" id="IPR017907">
    <property type="entry name" value="Znf_RING_CS"/>
</dbReference>
<evidence type="ECO:0000256" key="1">
    <source>
        <dbReference type="ARBA" id="ARBA00001798"/>
    </source>
</evidence>
<dbReference type="GO" id="GO:0008270">
    <property type="term" value="F:zinc ion binding"/>
    <property type="evidence" value="ECO:0007669"/>
    <property type="project" value="UniProtKB-KW"/>
</dbReference>
<dbReference type="InterPro" id="IPR002867">
    <property type="entry name" value="IBR_dom"/>
</dbReference>
<organism evidence="15 16">
    <name type="scientific">Escallonia rubra</name>
    <dbReference type="NCBI Taxonomy" id="112253"/>
    <lineage>
        <taxon>Eukaryota</taxon>
        <taxon>Viridiplantae</taxon>
        <taxon>Streptophyta</taxon>
        <taxon>Embryophyta</taxon>
        <taxon>Tracheophyta</taxon>
        <taxon>Spermatophyta</taxon>
        <taxon>Magnoliopsida</taxon>
        <taxon>eudicotyledons</taxon>
        <taxon>Gunneridae</taxon>
        <taxon>Pentapetalae</taxon>
        <taxon>asterids</taxon>
        <taxon>campanulids</taxon>
        <taxon>Escalloniales</taxon>
        <taxon>Escalloniaceae</taxon>
        <taxon>Escallonia</taxon>
    </lineage>
</organism>
<keyword evidence="10" id="KW-0833">Ubl conjugation pathway</keyword>
<evidence type="ECO:0000256" key="9">
    <source>
        <dbReference type="ARBA" id="ARBA00022771"/>
    </source>
</evidence>
<dbReference type="FunFam" id="3.30.40.10:FF:000230">
    <property type="entry name" value="RBR-type E3 ubiquitin transferase"/>
    <property type="match status" value="1"/>
</dbReference>
<keyword evidence="9 12" id="KW-0863">Zinc-finger</keyword>
<comment type="cofactor">
    <cofactor evidence="2">
        <name>Zn(2+)</name>
        <dbReference type="ChEBI" id="CHEBI:29105"/>
    </cofactor>
</comment>
<dbReference type="GO" id="GO:0016567">
    <property type="term" value="P:protein ubiquitination"/>
    <property type="evidence" value="ECO:0007669"/>
    <property type="project" value="InterPro"/>
</dbReference>
<dbReference type="Pfam" id="PF01485">
    <property type="entry name" value="IBR"/>
    <property type="match status" value="1"/>
</dbReference>
<comment type="function">
    <text evidence="3">Might act as an E3 ubiquitin-protein ligase, or as part of E3 complex, which accepts ubiquitin from specific E2 ubiquitin-conjugating enzymes and then transfers it to substrates.</text>
</comment>
<sequence>MEGSEEEAVGANSSSFVCQICTEPMSLSSQFKNPNRCVHPFCTECIIKHIQAKLEDNVANIKCPALDCEQFLDPPSCRPVMPTQLFVKWCDVLVDTALLGFDRSYCPYRDCSALVVNECGGRKRVTRCVCPSCKGLFCFRCKVRWHAGFRCEESGVVRDAHDVAFGWLAELKRWRRCPECRHFVEHIGGCSDMRCRKACEVDRIAIRLRDHIE</sequence>
<keyword evidence="8" id="KW-0677">Repeat</keyword>
<evidence type="ECO:0000256" key="2">
    <source>
        <dbReference type="ARBA" id="ARBA00001947"/>
    </source>
</evidence>
<keyword evidence="16" id="KW-1185">Reference proteome</keyword>
<evidence type="ECO:0000259" key="14">
    <source>
        <dbReference type="PROSITE" id="PS51873"/>
    </source>
</evidence>
<keyword evidence="7" id="KW-0479">Metal-binding</keyword>
<evidence type="ECO:0000256" key="11">
    <source>
        <dbReference type="ARBA" id="ARBA00022833"/>
    </source>
</evidence>
<keyword evidence="11" id="KW-0862">Zinc</keyword>
<dbReference type="EMBL" id="JAVXUO010001887">
    <property type="protein sequence ID" value="KAK2978264.1"/>
    <property type="molecule type" value="Genomic_DNA"/>
</dbReference>
<dbReference type="InterPro" id="IPR013083">
    <property type="entry name" value="Znf_RING/FYVE/PHD"/>
</dbReference>
<dbReference type="SMART" id="SM00647">
    <property type="entry name" value="IBR"/>
    <property type="match status" value="1"/>
</dbReference>
<evidence type="ECO:0000256" key="10">
    <source>
        <dbReference type="ARBA" id="ARBA00022786"/>
    </source>
</evidence>
<dbReference type="InterPro" id="IPR031127">
    <property type="entry name" value="E3_UB_ligase_RBR"/>
</dbReference>
<name>A0AA88R524_9ASTE</name>
<gene>
    <name evidence="15" type="ORF">RJ640_017115</name>
</gene>
<feature type="domain" description="RING-type" evidence="14">
    <location>
        <begin position="14"/>
        <end position="213"/>
    </location>
</feature>
<reference evidence="15" key="1">
    <citation type="submission" date="2022-12" db="EMBL/GenBank/DDBJ databases">
        <title>Draft genome assemblies for two species of Escallonia (Escalloniales).</title>
        <authorList>
            <person name="Chanderbali A."/>
            <person name="Dervinis C."/>
            <person name="Anghel I."/>
            <person name="Soltis D."/>
            <person name="Soltis P."/>
            <person name="Zapata F."/>
        </authorList>
    </citation>
    <scope>NUCLEOTIDE SEQUENCE</scope>
    <source>
        <strain evidence="15">UCBG92.1500</strain>
        <tissue evidence="15">Leaf</tissue>
    </source>
</reference>
<proteinExistence type="inferred from homology"/>
<evidence type="ECO:0000256" key="5">
    <source>
        <dbReference type="ARBA" id="ARBA00012251"/>
    </source>
</evidence>
<evidence type="ECO:0000256" key="12">
    <source>
        <dbReference type="PROSITE-ProRule" id="PRU00175"/>
    </source>
</evidence>
<dbReference type="InterPro" id="IPR044066">
    <property type="entry name" value="TRIAD_supradom"/>
</dbReference>
<dbReference type="AlphaFoldDB" id="A0AA88R524"/>
<dbReference type="GO" id="GO:0061630">
    <property type="term" value="F:ubiquitin protein ligase activity"/>
    <property type="evidence" value="ECO:0007669"/>
    <property type="project" value="UniProtKB-EC"/>
</dbReference>
<dbReference type="PROSITE" id="PS50089">
    <property type="entry name" value="ZF_RING_2"/>
    <property type="match status" value="1"/>
</dbReference>
<dbReference type="Proteomes" id="UP001187471">
    <property type="component" value="Unassembled WGS sequence"/>
</dbReference>
<dbReference type="InterPro" id="IPR001841">
    <property type="entry name" value="Znf_RING"/>
</dbReference>
<comment type="similarity">
    <text evidence="4">Belongs to the RBR family. Ariadne subfamily.</text>
</comment>
<dbReference type="EC" id="2.3.2.31" evidence="5"/>
<keyword evidence="6" id="KW-0808">Transferase</keyword>
<evidence type="ECO:0000256" key="8">
    <source>
        <dbReference type="ARBA" id="ARBA00022737"/>
    </source>
</evidence>
<comment type="catalytic activity">
    <reaction evidence="1">
        <text>[E2 ubiquitin-conjugating enzyme]-S-ubiquitinyl-L-cysteine + [acceptor protein]-L-lysine = [E2 ubiquitin-conjugating enzyme]-L-cysteine + [acceptor protein]-N(6)-ubiquitinyl-L-lysine.</text>
        <dbReference type="EC" id="2.3.2.31"/>
    </reaction>
</comment>
<protein>
    <recommendedName>
        <fullName evidence="5">RBR-type E3 ubiquitin transferase</fullName>
        <ecNumber evidence="5">2.3.2.31</ecNumber>
    </recommendedName>
</protein>